<proteinExistence type="predicted"/>
<organism evidence="1 2">
    <name type="scientific">Blautia ammoniilytica</name>
    <dbReference type="NCBI Taxonomy" id="2981782"/>
    <lineage>
        <taxon>Bacteria</taxon>
        <taxon>Bacillati</taxon>
        <taxon>Bacillota</taxon>
        <taxon>Clostridia</taxon>
        <taxon>Lachnospirales</taxon>
        <taxon>Lachnospiraceae</taxon>
        <taxon>Blautia</taxon>
    </lineage>
</organism>
<dbReference type="EMBL" id="JAOQJL010000015">
    <property type="protein sequence ID" value="MCU6765587.1"/>
    <property type="molecule type" value="Genomic_DNA"/>
</dbReference>
<dbReference type="RefSeq" id="WP_158421546.1">
    <property type="nucleotide sequence ID" value="NZ_JAOQJL010000015.1"/>
</dbReference>
<accession>A0ABT2TVI5</accession>
<evidence type="ECO:0000313" key="2">
    <source>
        <dbReference type="Proteomes" id="UP001652409"/>
    </source>
</evidence>
<reference evidence="1 2" key="1">
    <citation type="journal article" date="2021" name="ISME Commun">
        <title>Automated analysis of genomic sequences facilitates high-throughput and comprehensive description of bacteria.</title>
        <authorList>
            <person name="Hitch T.C.A."/>
        </authorList>
    </citation>
    <scope>NUCLEOTIDE SEQUENCE [LARGE SCALE GENOMIC DNA]</scope>
    <source>
        <strain evidence="1 2">Sanger_23</strain>
    </source>
</reference>
<evidence type="ECO:0000313" key="1">
    <source>
        <dbReference type="EMBL" id="MCU6765587.1"/>
    </source>
</evidence>
<dbReference type="Proteomes" id="UP001652409">
    <property type="component" value="Unassembled WGS sequence"/>
</dbReference>
<keyword evidence="2" id="KW-1185">Reference proteome</keyword>
<gene>
    <name evidence="1" type="ORF">OCV61_09195</name>
</gene>
<name>A0ABT2TVI5_9FIRM</name>
<protein>
    <submittedName>
        <fullName evidence="1">Uncharacterized protein</fullName>
    </submittedName>
</protein>
<sequence length="68" mass="7979">MKKKVGTINAELKGSTYVLLAEFRVALRMLYRMLDESIKETESVTPRDLMRSMVEDVVNEERRNKDED</sequence>
<comment type="caution">
    <text evidence="1">The sequence shown here is derived from an EMBL/GenBank/DDBJ whole genome shotgun (WGS) entry which is preliminary data.</text>
</comment>